<feature type="compositionally biased region" description="Basic and acidic residues" evidence="1">
    <location>
        <begin position="33"/>
        <end position="50"/>
    </location>
</feature>
<keyword evidence="4" id="KW-1185">Reference proteome</keyword>
<protein>
    <recommendedName>
        <fullName evidence="5">DUF883 domain-containing protein</fullName>
    </recommendedName>
</protein>
<reference evidence="3 4" key="1">
    <citation type="submission" date="2024-05" db="EMBL/GenBank/DDBJ databases">
        <title>Genome sequence of Ponticoccus litoralis KCCM 90028.</title>
        <authorList>
            <person name="Kim J.M."/>
            <person name="Lee J.K."/>
            <person name="Choi B.J."/>
            <person name="Bayburt H."/>
            <person name="Baek J.H."/>
            <person name="Jeon C.O."/>
        </authorList>
    </citation>
    <scope>NUCLEOTIDE SEQUENCE [LARGE SCALE GENOMIC DNA]</scope>
    <source>
        <strain evidence="3 4">KCCM 90028</strain>
    </source>
</reference>
<sequence length="105" mass="11271">MALSKSKSNGTDRQADFQAVKKQLQNAAAEAQDAVRHSAAEAEERLRDATRQAQALARDTYAEGSNRAMALRDEVETGIRRHPGLAIAGALGGGVLLGMLLSRRR</sequence>
<keyword evidence="2" id="KW-0472">Membrane</keyword>
<evidence type="ECO:0000256" key="1">
    <source>
        <dbReference type="SAM" id="MobiDB-lite"/>
    </source>
</evidence>
<evidence type="ECO:0000256" key="2">
    <source>
        <dbReference type="SAM" id="Phobius"/>
    </source>
</evidence>
<organism evidence="3 4">
    <name type="scientific">Ponticoccus litoralis</name>
    <dbReference type="NCBI Taxonomy" id="422297"/>
    <lineage>
        <taxon>Bacteria</taxon>
        <taxon>Pseudomonadati</taxon>
        <taxon>Pseudomonadota</taxon>
        <taxon>Alphaproteobacteria</taxon>
        <taxon>Rhodobacterales</taxon>
        <taxon>Roseobacteraceae</taxon>
        <taxon>Ponticoccus</taxon>
    </lineage>
</organism>
<dbReference type="RefSeq" id="WP_347166960.1">
    <property type="nucleotide sequence ID" value="NZ_JBDNCH010000002.1"/>
</dbReference>
<feature type="transmembrane region" description="Helical" evidence="2">
    <location>
        <begin position="84"/>
        <end position="102"/>
    </location>
</feature>
<keyword evidence="2" id="KW-0812">Transmembrane</keyword>
<proteinExistence type="predicted"/>
<dbReference type="EMBL" id="JBDNCH010000002">
    <property type="protein sequence ID" value="MEN9061933.1"/>
    <property type="molecule type" value="Genomic_DNA"/>
</dbReference>
<dbReference type="AlphaFoldDB" id="A0AAW9SM41"/>
<name>A0AAW9SM41_9RHOB</name>
<feature type="region of interest" description="Disordered" evidence="1">
    <location>
        <begin position="28"/>
        <end position="51"/>
    </location>
</feature>
<evidence type="ECO:0008006" key="5">
    <source>
        <dbReference type="Google" id="ProtNLM"/>
    </source>
</evidence>
<dbReference type="Proteomes" id="UP001428774">
    <property type="component" value="Unassembled WGS sequence"/>
</dbReference>
<accession>A0AAW9SM41</accession>
<keyword evidence="2" id="KW-1133">Transmembrane helix</keyword>
<evidence type="ECO:0000313" key="3">
    <source>
        <dbReference type="EMBL" id="MEN9061933.1"/>
    </source>
</evidence>
<evidence type="ECO:0000313" key="4">
    <source>
        <dbReference type="Proteomes" id="UP001428774"/>
    </source>
</evidence>
<comment type="caution">
    <text evidence="3">The sequence shown here is derived from an EMBL/GenBank/DDBJ whole genome shotgun (WGS) entry which is preliminary data.</text>
</comment>
<gene>
    <name evidence="3" type="ORF">ABFB10_13865</name>
</gene>